<feature type="repeat" description="ANK" evidence="3">
    <location>
        <begin position="182"/>
        <end position="217"/>
    </location>
</feature>
<organism evidence="5 6">
    <name type="scientific">Acaulospora morrowiae</name>
    <dbReference type="NCBI Taxonomy" id="94023"/>
    <lineage>
        <taxon>Eukaryota</taxon>
        <taxon>Fungi</taxon>
        <taxon>Fungi incertae sedis</taxon>
        <taxon>Mucoromycota</taxon>
        <taxon>Glomeromycotina</taxon>
        <taxon>Glomeromycetes</taxon>
        <taxon>Diversisporales</taxon>
        <taxon>Acaulosporaceae</taxon>
        <taxon>Acaulospora</taxon>
    </lineage>
</organism>
<keyword evidence="6" id="KW-1185">Reference proteome</keyword>
<feature type="repeat" description="ANK" evidence="3">
    <location>
        <begin position="218"/>
        <end position="250"/>
    </location>
</feature>
<dbReference type="Pfam" id="PF12796">
    <property type="entry name" value="Ank_2"/>
    <property type="match status" value="2"/>
</dbReference>
<evidence type="ECO:0000313" key="6">
    <source>
        <dbReference type="Proteomes" id="UP000789342"/>
    </source>
</evidence>
<feature type="region of interest" description="Disordered" evidence="4">
    <location>
        <begin position="36"/>
        <end position="153"/>
    </location>
</feature>
<dbReference type="PANTHER" id="PTHR24171">
    <property type="entry name" value="ANKYRIN REPEAT DOMAIN-CONTAINING PROTEIN 39-RELATED"/>
    <property type="match status" value="1"/>
</dbReference>
<evidence type="ECO:0000256" key="4">
    <source>
        <dbReference type="SAM" id="MobiDB-lite"/>
    </source>
</evidence>
<dbReference type="GO" id="GO:0085020">
    <property type="term" value="P:protein K6-linked ubiquitination"/>
    <property type="evidence" value="ECO:0007669"/>
    <property type="project" value="TreeGrafter"/>
</dbReference>
<dbReference type="AlphaFoldDB" id="A0A9N8V6M9"/>
<feature type="region of interest" description="Disordered" evidence="4">
    <location>
        <begin position="322"/>
        <end position="377"/>
    </location>
</feature>
<name>A0A9N8V6M9_9GLOM</name>
<feature type="compositionally biased region" description="Low complexity" evidence="4">
    <location>
        <begin position="606"/>
        <end position="617"/>
    </location>
</feature>
<dbReference type="SMART" id="SM00248">
    <property type="entry name" value="ANK"/>
    <property type="match status" value="7"/>
</dbReference>
<feature type="region of interest" description="Disordered" evidence="4">
    <location>
        <begin position="528"/>
        <end position="580"/>
    </location>
</feature>
<gene>
    <name evidence="5" type="ORF">AMORRO_LOCUS349</name>
</gene>
<dbReference type="EMBL" id="CAJVPV010000082">
    <property type="protein sequence ID" value="CAG8441892.1"/>
    <property type="molecule type" value="Genomic_DNA"/>
</dbReference>
<keyword evidence="2 3" id="KW-0040">ANK repeat</keyword>
<dbReference type="Gene3D" id="1.25.40.20">
    <property type="entry name" value="Ankyrin repeat-containing domain"/>
    <property type="match status" value="2"/>
</dbReference>
<feature type="non-terminal residue" evidence="5">
    <location>
        <position position="778"/>
    </location>
</feature>
<proteinExistence type="predicted"/>
<dbReference type="PANTHER" id="PTHR24171:SF8">
    <property type="entry name" value="BRCA1-ASSOCIATED RING DOMAIN PROTEIN 1"/>
    <property type="match status" value="1"/>
</dbReference>
<protein>
    <submittedName>
        <fullName evidence="5">9450_t:CDS:1</fullName>
    </submittedName>
</protein>
<keyword evidence="1" id="KW-0677">Repeat</keyword>
<feature type="compositionally biased region" description="Basic and acidic residues" evidence="4">
    <location>
        <begin position="322"/>
        <end position="333"/>
    </location>
</feature>
<feature type="repeat" description="ANK" evidence="3">
    <location>
        <begin position="252"/>
        <end position="284"/>
    </location>
</feature>
<feature type="compositionally biased region" description="Polar residues" evidence="4">
    <location>
        <begin position="60"/>
        <end position="75"/>
    </location>
</feature>
<feature type="repeat" description="ANK" evidence="3">
    <location>
        <begin position="430"/>
        <end position="462"/>
    </location>
</feature>
<dbReference type="Proteomes" id="UP000789342">
    <property type="component" value="Unassembled WGS sequence"/>
</dbReference>
<evidence type="ECO:0000256" key="3">
    <source>
        <dbReference type="PROSITE-ProRule" id="PRU00023"/>
    </source>
</evidence>
<dbReference type="InterPro" id="IPR002110">
    <property type="entry name" value="Ankyrin_rpt"/>
</dbReference>
<feature type="compositionally biased region" description="Basic residues" evidence="4">
    <location>
        <begin position="94"/>
        <end position="111"/>
    </location>
</feature>
<dbReference type="SUPFAM" id="SSF48403">
    <property type="entry name" value="Ankyrin repeat"/>
    <property type="match status" value="2"/>
</dbReference>
<feature type="repeat" description="ANK" evidence="3">
    <location>
        <begin position="463"/>
        <end position="495"/>
    </location>
</feature>
<dbReference type="GO" id="GO:0004842">
    <property type="term" value="F:ubiquitin-protein transferase activity"/>
    <property type="evidence" value="ECO:0007669"/>
    <property type="project" value="TreeGrafter"/>
</dbReference>
<evidence type="ECO:0000313" key="5">
    <source>
        <dbReference type="EMBL" id="CAG8441892.1"/>
    </source>
</evidence>
<feature type="region of interest" description="Disordered" evidence="4">
    <location>
        <begin position="598"/>
        <end position="625"/>
    </location>
</feature>
<dbReference type="InterPro" id="IPR036770">
    <property type="entry name" value="Ankyrin_rpt-contain_sf"/>
</dbReference>
<feature type="compositionally biased region" description="Polar residues" evidence="4">
    <location>
        <begin position="83"/>
        <end position="93"/>
    </location>
</feature>
<dbReference type="PROSITE" id="PS50088">
    <property type="entry name" value="ANK_REPEAT"/>
    <property type="match status" value="5"/>
</dbReference>
<dbReference type="Pfam" id="PF00023">
    <property type="entry name" value="Ank"/>
    <property type="match status" value="1"/>
</dbReference>
<reference evidence="5" key="1">
    <citation type="submission" date="2021-06" db="EMBL/GenBank/DDBJ databases">
        <authorList>
            <person name="Kallberg Y."/>
            <person name="Tangrot J."/>
            <person name="Rosling A."/>
        </authorList>
    </citation>
    <scope>NUCLEOTIDE SEQUENCE</scope>
    <source>
        <strain evidence="5">CL551</strain>
    </source>
</reference>
<dbReference type="OrthoDB" id="194358at2759"/>
<evidence type="ECO:0000256" key="2">
    <source>
        <dbReference type="ARBA" id="ARBA00023043"/>
    </source>
</evidence>
<feature type="compositionally biased region" description="Polar residues" evidence="4">
    <location>
        <begin position="346"/>
        <end position="377"/>
    </location>
</feature>
<accession>A0A9N8V6M9</accession>
<dbReference type="PROSITE" id="PS50297">
    <property type="entry name" value="ANK_REP_REGION"/>
    <property type="match status" value="4"/>
</dbReference>
<feature type="compositionally biased region" description="Basic and acidic residues" evidence="4">
    <location>
        <begin position="532"/>
        <end position="553"/>
    </location>
</feature>
<comment type="caution">
    <text evidence="5">The sequence shown here is derived from an EMBL/GenBank/DDBJ whole genome shotgun (WGS) entry which is preliminary data.</text>
</comment>
<sequence length="778" mass="86877">AETFYFMIMGSEVSDTDGTTITTIKDDSELEISLRSTTNKKRARSISSSEGYIDELGEESQLSSVGSRLGSPTSRGTKKKVKSSYTNSGSNKMTSKKHRKPGSPTRSKRQIKPLTKQQPIPVQPARKRGRPAGIKNRVPIQQHDNENDDDYGRDLDSQIIHRRNSGKLTVIEENDVFAKDNAGQTNLHRACQACSGESLDMVKALINGGAEVNVRDNAGLTPLHEAVNAQNYDVVKYLLEAGANPNMGESDGVDTPLHDAVNLTNEEIISLLVVYGGDPDKMNLNGITPKMLAADEPQILPLLKSASKVKEPNSLIVRRNTEAKVSEESRRISPGEAGKILHRKSSIPNHPGRSTRSTKTNGRSRCSDSLRNNGARGITSSNEVLRLDLSIDSKTGRSRLHHYSKLGHAEAVVGILEMDSSLINHADKLSRRTSLHEASIEGHHEIIGFLLAYQADINAQDKYGNTPLHYASFYGHADVIKLLLEHNTALRIKNEDGKTPLEMARGRRNVIQLLCQALDVDSDKYLSNNITKKSEPGHEQKYEPRNVSKRTPEFCEDSEKEGSSVRVDTPDAQSETFSVESEKKNFTYESICNMDTDTDLEPVYQDSDGNFSSSSLSDTEESQPKTPVLKAGPIYAFQFDPKIDGYPLVPYTGNEDARFVIDIQIERYLVWDRGSLAKKINRNIAQRKVTFDEKRMLWPLLNKEIWRDSAPESHSFENIQTERRSQFDKWELHFIKYPDILKIISGPWEGRQIGDLKIFPIDIVSNDGNIDDAEESDC</sequence>
<evidence type="ECO:0000256" key="1">
    <source>
        <dbReference type="ARBA" id="ARBA00022737"/>
    </source>
</evidence>